<dbReference type="RefSeq" id="WP_130019922.1">
    <property type="nucleotide sequence ID" value="NZ_SEWF01000006.1"/>
</dbReference>
<dbReference type="SUPFAM" id="SSF52402">
    <property type="entry name" value="Adenine nucleotide alpha hydrolases-like"/>
    <property type="match status" value="1"/>
</dbReference>
<sequence length="160" mass="18971">MQKTILIPIDFRVASLNTLKFALESSTGEPHKVILIYAEFLDDSITELLFYRPESKIASKITPEFKNAMEVLRNRFEYQIADLEIKLFHNRSRRGLRRFVENHQVDAIYIPKTYRLKMPKKAFDLVTIIRQTFSDFQEIDWPQDLGNASEKDHLQYLFNQ</sequence>
<protein>
    <submittedName>
        <fullName evidence="1">Universal stress protein</fullName>
    </submittedName>
</protein>
<accession>A0A4Q5M3Z3</accession>
<dbReference type="AlphaFoldDB" id="A0A4Q5M3Z3"/>
<name>A0A4Q5M3Z3_9BACT</name>
<reference evidence="1 2" key="1">
    <citation type="submission" date="2019-02" db="EMBL/GenBank/DDBJ databases">
        <title>Bacterial novel species Emticicia sp. 17J42-9 isolated from soil.</title>
        <authorList>
            <person name="Jung H.-Y."/>
        </authorList>
    </citation>
    <scope>NUCLEOTIDE SEQUENCE [LARGE SCALE GENOMIC DNA]</scope>
    <source>
        <strain evidence="1 2">17J42-9</strain>
    </source>
</reference>
<dbReference type="OrthoDB" id="893860at2"/>
<organism evidence="1 2">
    <name type="scientific">Emticicia agri</name>
    <dbReference type="NCBI Taxonomy" id="2492393"/>
    <lineage>
        <taxon>Bacteria</taxon>
        <taxon>Pseudomonadati</taxon>
        <taxon>Bacteroidota</taxon>
        <taxon>Cytophagia</taxon>
        <taxon>Cytophagales</taxon>
        <taxon>Leadbetterellaceae</taxon>
        <taxon>Emticicia</taxon>
    </lineage>
</organism>
<dbReference type="CDD" id="cd00293">
    <property type="entry name" value="USP-like"/>
    <property type="match status" value="1"/>
</dbReference>
<dbReference type="InterPro" id="IPR014729">
    <property type="entry name" value="Rossmann-like_a/b/a_fold"/>
</dbReference>
<dbReference type="Proteomes" id="UP000293162">
    <property type="component" value="Unassembled WGS sequence"/>
</dbReference>
<proteinExistence type="predicted"/>
<gene>
    <name evidence="1" type="ORF">EWM59_05400</name>
</gene>
<dbReference type="Gene3D" id="3.40.50.620">
    <property type="entry name" value="HUPs"/>
    <property type="match status" value="1"/>
</dbReference>
<keyword evidence="2" id="KW-1185">Reference proteome</keyword>
<dbReference type="EMBL" id="SEWF01000006">
    <property type="protein sequence ID" value="RYU96587.1"/>
    <property type="molecule type" value="Genomic_DNA"/>
</dbReference>
<evidence type="ECO:0000313" key="2">
    <source>
        <dbReference type="Proteomes" id="UP000293162"/>
    </source>
</evidence>
<evidence type="ECO:0000313" key="1">
    <source>
        <dbReference type="EMBL" id="RYU96587.1"/>
    </source>
</evidence>
<comment type="caution">
    <text evidence="1">The sequence shown here is derived from an EMBL/GenBank/DDBJ whole genome shotgun (WGS) entry which is preliminary data.</text>
</comment>